<proteinExistence type="predicted"/>
<dbReference type="EMBL" id="AVOT02058579">
    <property type="protein sequence ID" value="MBW0552446.1"/>
    <property type="molecule type" value="Genomic_DNA"/>
</dbReference>
<name>A0A9Q3IYT9_9BASI</name>
<keyword evidence="3" id="KW-1185">Reference proteome</keyword>
<dbReference type="AlphaFoldDB" id="A0A9Q3IYT9"/>
<sequence length="335" mass="36702">MVTFSEPNHTFPAQGPKIQCPFQTRTFQLISLEIHGGNQKIIQGPQPPDSAGVGCQGIKYFNTPWKTQLVHKGDNSINLYVFGPIGPIQSSTVGLQSQSSISRWAELYWPISDNTASDPPSRISLSVFHIYWPPFSTWGLFPQNQSLLFLLSLEPSKQTRSQARAQAALTPTPRVPLDGTPAVPQLRAQLDRGRRMEGAEPSRKEGRGPRRSISLTGVVGSFPEVSRTNRKVQGEDDDDDEENSVEEEESDVTEGLPAPVRAPQSTGGPTLAQSDQPVSNQSEPSLWAIMQQMTQIMASLQADSSSGSSRPPAFKTPYMNEPECFDGTQPFSHAN</sequence>
<evidence type="ECO:0000313" key="2">
    <source>
        <dbReference type="EMBL" id="MBW0552446.1"/>
    </source>
</evidence>
<accession>A0A9Q3IYT9</accession>
<protein>
    <submittedName>
        <fullName evidence="2">Uncharacterized protein</fullName>
    </submittedName>
</protein>
<evidence type="ECO:0000313" key="3">
    <source>
        <dbReference type="Proteomes" id="UP000765509"/>
    </source>
</evidence>
<feature type="compositionally biased region" description="Basic and acidic residues" evidence="1">
    <location>
        <begin position="189"/>
        <end position="208"/>
    </location>
</feature>
<comment type="caution">
    <text evidence="2">The sequence shown here is derived from an EMBL/GenBank/DDBJ whole genome shotgun (WGS) entry which is preliminary data.</text>
</comment>
<feature type="region of interest" description="Disordered" evidence="1">
    <location>
        <begin position="298"/>
        <end position="335"/>
    </location>
</feature>
<feature type="compositionally biased region" description="Acidic residues" evidence="1">
    <location>
        <begin position="235"/>
        <end position="252"/>
    </location>
</feature>
<reference evidence="2" key="1">
    <citation type="submission" date="2021-03" db="EMBL/GenBank/DDBJ databases">
        <title>Draft genome sequence of rust myrtle Austropuccinia psidii MF-1, a brazilian biotype.</title>
        <authorList>
            <person name="Quecine M.C."/>
            <person name="Pachon D.M.R."/>
            <person name="Bonatelli M.L."/>
            <person name="Correr F.H."/>
            <person name="Franceschini L.M."/>
            <person name="Leite T.F."/>
            <person name="Margarido G.R.A."/>
            <person name="Almeida C.A."/>
            <person name="Ferrarezi J.A."/>
            <person name="Labate C.A."/>
        </authorList>
    </citation>
    <scope>NUCLEOTIDE SEQUENCE</scope>
    <source>
        <strain evidence="2">MF-1</strain>
    </source>
</reference>
<evidence type="ECO:0000256" key="1">
    <source>
        <dbReference type="SAM" id="MobiDB-lite"/>
    </source>
</evidence>
<dbReference type="Proteomes" id="UP000765509">
    <property type="component" value="Unassembled WGS sequence"/>
</dbReference>
<feature type="compositionally biased region" description="Polar residues" evidence="1">
    <location>
        <begin position="263"/>
        <end position="282"/>
    </location>
</feature>
<feature type="region of interest" description="Disordered" evidence="1">
    <location>
        <begin position="162"/>
        <end position="282"/>
    </location>
</feature>
<organism evidence="2 3">
    <name type="scientific">Austropuccinia psidii MF-1</name>
    <dbReference type="NCBI Taxonomy" id="1389203"/>
    <lineage>
        <taxon>Eukaryota</taxon>
        <taxon>Fungi</taxon>
        <taxon>Dikarya</taxon>
        <taxon>Basidiomycota</taxon>
        <taxon>Pucciniomycotina</taxon>
        <taxon>Pucciniomycetes</taxon>
        <taxon>Pucciniales</taxon>
        <taxon>Sphaerophragmiaceae</taxon>
        <taxon>Austropuccinia</taxon>
    </lineage>
</organism>
<gene>
    <name evidence="2" type="ORF">O181_092161</name>
</gene>